<dbReference type="PANTHER" id="PTHR21047">
    <property type="entry name" value="DTDP-6-DEOXY-D-GLUCOSE-3,5 EPIMERASE"/>
    <property type="match status" value="1"/>
</dbReference>
<dbReference type="GO" id="GO:0000271">
    <property type="term" value="P:polysaccharide biosynthetic process"/>
    <property type="evidence" value="ECO:0007669"/>
    <property type="project" value="TreeGrafter"/>
</dbReference>
<comment type="pathway">
    <text evidence="7">Carbohydrate biosynthesis; dTDP-L-rhamnose biosynthesis.</text>
</comment>
<gene>
    <name evidence="8" type="primary">rfbC</name>
    <name evidence="8" type="ORF">G3570_09895</name>
</gene>
<evidence type="ECO:0000256" key="4">
    <source>
        <dbReference type="ARBA" id="ARBA00019595"/>
    </source>
</evidence>
<feature type="active site" description="Proton donor" evidence="5">
    <location>
        <position position="130"/>
    </location>
</feature>
<dbReference type="UniPathway" id="UPA00124"/>
<evidence type="ECO:0000256" key="5">
    <source>
        <dbReference type="PIRSR" id="PIRSR600888-1"/>
    </source>
</evidence>
<comment type="function">
    <text evidence="2 7">Catalyzes the epimerization of the C3' and C5'positions of dTDP-6-deoxy-D-xylo-4-hexulose, forming dTDP-6-deoxy-L-lyxo-4-hexulose.</text>
</comment>
<dbReference type="EC" id="5.1.3.13" evidence="3 7"/>
<dbReference type="GO" id="GO:0008830">
    <property type="term" value="F:dTDP-4-dehydrorhamnose 3,5-epimerase activity"/>
    <property type="evidence" value="ECO:0007669"/>
    <property type="project" value="UniProtKB-UniRule"/>
</dbReference>
<evidence type="ECO:0000256" key="6">
    <source>
        <dbReference type="PIRSR" id="PIRSR600888-3"/>
    </source>
</evidence>
<dbReference type="GO" id="GO:0005829">
    <property type="term" value="C:cytosol"/>
    <property type="evidence" value="ECO:0007669"/>
    <property type="project" value="TreeGrafter"/>
</dbReference>
<comment type="similarity">
    <text evidence="7">Belongs to the dTDP-4-dehydrorhamnose 3,5-epimerase family.</text>
</comment>
<evidence type="ECO:0000256" key="1">
    <source>
        <dbReference type="ARBA" id="ARBA00001298"/>
    </source>
</evidence>
<organism evidence="8 9">
    <name type="scientific">Halalkalibaculum roseum</name>
    <dbReference type="NCBI Taxonomy" id="2709311"/>
    <lineage>
        <taxon>Bacteria</taxon>
        <taxon>Pseudomonadati</taxon>
        <taxon>Balneolota</taxon>
        <taxon>Balneolia</taxon>
        <taxon>Balneolales</taxon>
        <taxon>Balneolaceae</taxon>
        <taxon>Halalkalibaculum</taxon>
    </lineage>
</organism>
<reference evidence="8 9" key="1">
    <citation type="submission" date="2020-02" db="EMBL/GenBank/DDBJ databases">
        <title>Balneolaceae bacterium YR4-1, complete genome.</title>
        <authorList>
            <person name="Li Y."/>
            <person name="Wu S."/>
        </authorList>
    </citation>
    <scope>NUCLEOTIDE SEQUENCE [LARGE SCALE GENOMIC DNA]</scope>
    <source>
        <strain evidence="8 9">YR4-1</strain>
    </source>
</reference>
<dbReference type="AlphaFoldDB" id="A0A6M1T4M8"/>
<sequence length="182" mass="21211">MEFEKTEIEDVLLLKPDIFKDKRGIFLESYRKSLFRERGLKVDFVQDNISSSKKGAIRGLHYQIDNPQDKLIMVMQGEILDVAVDLRKSSSTFGRAITRIISENNRHQLFIPKGFAHGFSVLSDETLVYYKCSDYYNPYGERGLFWNDSLLNIDWKVNEPVISEKDKHQPELADIPEEDLFD</sequence>
<feature type="site" description="Participates in a stacking interaction with the thymidine ring of dTDP-4-oxo-6-deoxyglucose" evidence="6">
    <location>
        <position position="136"/>
    </location>
</feature>
<dbReference type="InterPro" id="IPR000888">
    <property type="entry name" value="RmlC-like"/>
</dbReference>
<comment type="catalytic activity">
    <reaction evidence="1 7">
        <text>dTDP-4-dehydro-6-deoxy-alpha-D-glucose = dTDP-4-dehydro-beta-L-rhamnose</text>
        <dbReference type="Rhea" id="RHEA:16969"/>
        <dbReference type="ChEBI" id="CHEBI:57649"/>
        <dbReference type="ChEBI" id="CHEBI:62830"/>
        <dbReference type="EC" id="5.1.3.13"/>
    </reaction>
</comment>
<dbReference type="InterPro" id="IPR011051">
    <property type="entry name" value="RmlC_Cupin_sf"/>
</dbReference>
<protein>
    <recommendedName>
        <fullName evidence="4 7">dTDP-4-dehydrorhamnose 3,5-epimerase</fullName>
        <ecNumber evidence="3 7">5.1.3.13</ecNumber>
    </recommendedName>
    <alternativeName>
        <fullName evidence="7">Thymidine diphospho-4-keto-rhamnose 3,5-epimerase</fullName>
    </alternativeName>
</protein>
<dbReference type="PANTHER" id="PTHR21047:SF2">
    <property type="entry name" value="THYMIDINE DIPHOSPHO-4-KETO-RHAMNOSE 3,5-EPIMERASE"/>
    <property type="match status" value="1"/>
</dbReference>
<accession>A0A6M1T4M8</accession>
<keyword evidence="9" id="KW-1185">Reference proteome</keyword>
<evidence type="ECO:0000256" key="7">
    <source>
        <dbReference type="RuleBase" id="RU364069"/>
    </source>
</evidence>
<evidence type="ECO:0000313" key="9">
    <source>
        <dbReference type="Proteomes" id="UP000473278"/>
    </source>
</evidence>
<dbReference type="Gene3D" id="2.60.120.10">
    <property type="entry name" value="Jelly Rolls"/>
    <property type="match status" value="1"/>
</dbReference>
<dbReference type="Pfam" id="PF00908">
    <property type="entry name" value="dTDP_sugar_isom"/>
    <property type="match status" value="1"/>
</dbReference>
<evidence type="ECO:0000256" key="3">
    <source>
        <dbReference type="ARBA" id="ARBA00012098"/>
    </source>
</evidence>
<name>A0A6M1T4M8_9BACT</name>
<comment type="caution">
    <text evidence="8">The sequence shown here is derived from an EMBL/GenBank/DDBJ whole genome shotgun (WGS) entry which is preliminary data.</text>
</comment>
<dbReference type="NCBIfam" id="TIGR01221">
    <property type="entry name" value="rmlC"/>
    <property type="match status" value="1"/>
</dbReference>
<comment type="subunit">
    <text evidence="7">Homodimer.</text>
</comment>
<feature type="active site" description="Proton acceptor" evidence="5">
    <location>
        <position position="61"/>
    </location>
</feature>
<proteinExistence type="inferred from homology"/>
<dbReference type="CDD" id="cd00438">
    <property type="entry name" value="cupin_RmlC"/>
    <property type="match status" value="1"/>
</dbReference>
<dbReference type="Proteomes" id="UP000473278">
    <property type="component" value="Unassembled WGS sequence"/>
</dbReference>
<keyword evidence="7 8" id="KW-0413">Isomerase</keyword>
<dbReference type="SUPFAM" id="SSF51182">
    <property type="entry name" value="RmlC-like cupins"/>
    <property type="match status" value="1"/>
</dbReference>
<dbReference type="InterPro" id="IPR014710">
    <property type="entry name" value="RmlC-like_jellyroll"/>
</dbReference>
<dbReference type="GO" id="GO:0019305">
    <property type="term" value="P:dTDP-rhamnose biosynthetic process"/>
    <property type="evidence" value="ECO:0007669"/>
    <property type="project" value="UniProtKB-UniRule"/>
</dbReference>
<evidence type="ECO:0000256" key="2">
    <source>
        <dbReference type="ARBA" id="ARBA00001997"/>
    </source>
</evidence>
<evidence type="ECO:0000313" key="8">
    <source>
        <dbReference type="EMBL" id="NGP76945.1"/>
    </source>
</evidence>
<dbReference type="EMBL" id="JAALLT010000003">
    <property type="protein sequence ID" value="NGP76945.1"/>
    <property type="molecule type" value="Genomic_DNA"/>
</dbReference>